<keyword evidence="5" id="KW-0408">Iron</keyword>
<evidence type="ECO:0000256" key="3">
    <source>
        <dbReference type="ARBA" id="ARBA00022723"/>
    </source>
</evidence>
<keyword evidence="3" id="KW-0479">Metal-binding</keyword>
<comment type="subcellular location">
    <subcellularLocation>
        <location evidence="1">Cell envelope</location>
    </subcellularLocation>
</comment>
<evidence type="ECO:0000313" key="9">
    <source>
        <dbReference type="Proteomes" id="UP000503840"/>
    </source>
</evidence>
<dbReference type="Pfam" id="PF13247">
    <property type="entry name" value="Fer4_11"/>
    <property type="match status" value="1"/>
</dbReference>
<dbReference type="InterPro" id="IPR017896">
    <property type="entry name" value="4Fe4S_Fe-S-bd"/>
</dbReference>
<dbReference type="GO" id="GO:0046872">
    <property type="term" value="F:metal ion binding"/>
    <property type="evidence" value="ECO:0007669"/>
    <property type="project" value="UniProtKB-KW"/>
</dbReference>
<dbReference type="GO" id="GO:0051539">
    <property type="term" value="F:4 iron, 4 sulfur cluster binding"/>
    <property type="evidence" value="ECO:0007669"/>
    <property type="project" value="UniProtKB-KW"/>
</dbReference>
<comment type="caution">
    <text evidence="8">The sequence shown here is derived from an EMBL/GenBank/DDBJ whole genome shotgun (WGS) entry which is preliminary data.</text>
</comment>
<evidence type="ECO:0000256" key="4">
    <source>
        <dbReference type="ARBA" id="ARBA00022737"/>
    </source>
</evidence>
<evidence type="ECO:0000256" key="6">
    <source>
        <dbReference type="ARBA" id="ARBA00023014"/>
    </source>
</evidence>
<keyword evidence="4" id="KW-0677">Repeat</keyword>
<feature type="domain" description="4Fe-4S ferredoxin-type" evidence="7">
    <location>
        <begin position="3"/>
        <end position="31"/>
    </location>
</feature>
<evidence type="ECO:0000256" key="1">
    <source>
        <dbReference type="ARBA" id="ARBA00004196"/>
    </source>
</evidence>
<name>A0A7J0BIC3_9BACT</name>
<dbReference type="RefSeq" id="WP_174404986.1">
    <property type="nucleotide sequence ID" value="NZ_BLVO01000013.1"/>
</dbReference>
<sequence length="245" mass="27696">MSKSFFIDTTRCTACRGCQLACKEWFELPANKTKQLGTHQNPPDLNAYNYKLVRFSEHMIGDRVEWYFFPDQCRHCVYPPCQGAADTVLEGVVIQDEATGAVIFTEKSTQISKDDFEYIRESCPYDIPRRDEKTGRMAKCVMCIDRVQAGMLPACVKVCPTGTMNFGDREDMLALAQKRLEKVQKTHPNAMLANPDDVNVIYLLADAPERYHTHSVAQASPRSRKQLFASVRNRLATAGDGVERS</sequence>
<evidence type="ECO:0000256" key="2">
    <source>
        <dbReference type="ARBA" id="ARBA00022485"/>
    </source>
</evidence>
<dbReference type="CDD" id="cd10559">
    <property type="entry name" value="W-FDH"/>
    <property type="match status" value="1"/>
</dbReference>
<reference evidence="8 9" key="1">
    <citation type="submission" date="2020-05" db="EMBL/GenBank/DDBJ databases">
        <title>Draft genome sequence of Desulfovibrio sp. strain HN2T.</title>
        <authorList>
            <person name="Ueno A."/>
            <person name="Tamazawa S."/>
            <person name="Tamamura S."/>
            <person name="Murakami T."/>
            <person name="Kiyama T."/>
            <person name="Inomata H."/>
            <person name="Amano Y."/>
            <person name="Miyakawa K."/>
            <person name="Tamaki H."/>
            <person name="Naganuma T."/>
            <person name="Kaneko K."/>
        </authorList>
    </citation>
    <scope>NUCLEOTIDE SEQUENCE [LARGE SCALE GENOMIC DNA]</scope>
    <source>
        <strain evidence="8 9">HN2</strain>
    </source>
</reference>
<dbReference type="InterPro" id="IPR014603">
    <property type="entry name" value="Formate_DH_Fe-S_su"/>
</dbReference>
<dbReference type="PROSITE" id="PS51379">
    <property type="entry name" value="4FE4S_FER_2"/>
    <property type="match status" value="1"/>
</dbReference>
<accession>A0A7J0BIC3</accession>
<protein>
    <submittedName>
        <fullName evidence="8">Formate dehydrogenase subunit beta</fullName>
    </submittedName>
</protein>
<dbReference type="PIRSF" id="PIRSF036298">
    <property type="entry name" value="FDH_4Fe4S"/>
    <property type="match status" value="1"/>
</dbReference>
<dbReference type="EMBL" id="BLVO01000013">
    <property type="protein sequence ID" value="GFM33318.1"/>
    <property type="molecule type" value="Genomic_DNA"/>
</dbReference>
<dbReference type="GO" id="GO:0030313">
    <property type="term" value="C:cell envelope"/>
    <property type="evidence" value="ECO:0007669"/>
    <property type="project" value="UniProtKB-SubCell"/>
</dbReference>
<dbReference type="Proteomes" id="UP000503840">
    <property type="component" value="Unassembled WGS sequence"/>
</dbReference>
<keyword evidence="9" id="KW-1185">Reference proteome</keyword>
<organism evidence="8 9">
    <name type="scientific">Desulfovibrio subterraneus</name>
    <dbReference type="NCBI Taxonomy" id="2718620"/>
    <lineage>
        <taxon>Bacteria</taxon>
        <taxon>Pseudomonadati</taxon>
        <taxon>Thermodesulfobacteriota</taxon>
        <taxon>Desulfovibrionia</taxon>
        <taxon>Desulfovibrionales</taxon>
        <taxon>Desulfovibrionaceae</taxon>
        <taxon>Desulfovibrio</taxon>
    </lineage>
</organism>
<dbReference type="SUPFAM" id="SSF54862">
    <property type="entry name" value="4Fe-4S ferredoxins"/>
    <property type="match status" value="1"/>
</dbReference>
<evidence type="ECO:0000256" key="5">
    <source>
        <dbReference type="ARBA" id="ARBA00023004"/>
    </source>
</evidence>
<dbReference type="AlphaFoldDB" id="A0A7J0BIC3"/>
<proteinExistence type="predicted"/>
<evidence type="ECO:0000259" key="7">
    <source>
        <dbReference type="PROSITE" id="PS51379"/>
    </source>
</evidence>
<keyword evidence="2" id="KW-0004">4Fe-4S</keyword>
<keyword evidence="6" id="KW-0411">Iron-sulfur</keyword>
<dbReference type="InterPro" id="IPR051555">
    <property type="entry name" value="FDH_Electron_Transfer_Unit"/>
</dbReference>
<dbReference type="Gene3D" id="3.30.70.20">
    <property type="match status" value="2"/>
</dbReference>
<dbReference type="PANTHER" id="PTHR43545">
    <property type="entry name" value="FORMATE DEHYDROGENASE, NITRATE-INDUCIBLE, IRON-SULFUR SUBUNIT"/>
    <property type="match status" value="1"/>
</dbReference>
<dbReference type="GO" id="GO:0015944">
    <property type="term" value="P:formate oxidation"/>
    <property type="evidence" value="ECO:0007669"/>
    <property type="project" value="InterPro"/>
</dbReference>
<dbReference type="GO" id="GO:0045333">
    <property type="term" value="P:cellular respiration"/>
    <property type="evidence" value="ECO:0007669"/>
    <property type="project" value="InterPro"/>
</dbReference>
<dbReference type="PANTHER" id="PTHR43545:SF6">
    <property type="entry name" value="FORMATE DEHYDROGENASE, NITRATE-INDUCIBLE, IRON-SULFUR SUBUNIT"/>
    <property type="match status" value="1"/>
</dbReference>
<evidence type="ECO:0000313" key="8">
    <source>
        <dbReference type="EMBL" id="GFM33318.1"/>
    </source>
</evidence>
<gene>
    <name evidence="8" type="ORF">DSM101010T_16830</name>
</gene>